<evidence type="ECO:0000256" key="1">
    <source>
        <dbReference type="SAM" id="MobiDB-lite"/>
    </source>
</evidence>
<dbReference type="InterPro" id="IPR023393">
    <property type="entry name" value="START-like_dom_sf"/>
</dbReference>
<feature type="domain" description="Phosphatidylinositol transfer protein N-terminal" evidence="2">
    <location>
        <begin position="142"/>
        <end position="183"/>
    </location>
</feature>
<dbReference type="EMBL" id="JBICBT010000166">
    <property type="protein sequence ID" value="KAL3121977.1"/>
    <property type="molecule type" value="Genomic_DNA"/>
</dbReference>
<protein>
    <recommendedName>
        <fullName evidence="2">Phosphatidylinositol transfer protein N-terminal domain-containing protein</fullName>
    </recommendedName>
</protein>
<comment type="caution">
    <text evidence="3">The sequence shown here is derived from an EMBL/GenBank/DDBJ whole genome shotgun (WGS) entry which is preliminary data.</text>
</comment>
<dbReference type="Pfam" id="PF02121">
    <property type="entry name" value="IP_trans"/>
    <property type="match status" value="1"/>
</dbReference>
<dbReference type="SUPFAM" id="SSF55961">
    <property type="entry name" value="Bet v1-like"/>
    <property type="match status" value="1"/>
</dbReference>
<dbReference type="Gene3D" id="3.30.530.20">
    <property type="match status" value="1"/>
</dbReference>
<dbReference type="InterPro" id="IPR055261">
    <property type="entry name" value="PI_transfer_N"/>
</dbReference>
<dbReference type="AlphaFoldDB" id="A0ABD2M4G7"/>
<evidence type="ECO:0000313" key="4">
    <source>
        <dbReference type="Proteomes" id="UP001620626"/>
    </source>
</evidence>
<sequence length="208" mass="24713">MTRCLRVVAKRKNHKFLFNFKRSGEFPTKRIHSFNCTHFHCFFPSVESIFISCTINNSRWLDQQRPGQGHQQREHGASKLIVEMPRKRVPQLDEPDILHNRSDGWWALPLGRRTRGRLNELRDGYIDRHLLRAKEAIERDKKKLKRQFPRLFCMFNRDLFCSMDRWYALTLTPIRLIEDEAQQALDETDELATDDPSQEMNASNGTER</sequence>
<keyword evidence="4" id="KW-1185">Reference proteome</keyword>
<evidence type="ECO:0000313" key="3">
    <source>
        <dbReference type="EMBL" id="KAL3121977.1"/>
    </source>
</evidence>
<dbReference type="Proteomes" id="UP001620626">
    <property type="component" value="Unassembled WGS sequence"/>
</dbReference>
<feature type="compositionally biased region" description="Acidic residues" evidence="1">
    <location>
        <begin position="186"/>
        <end position="197"/>
    </location>
</feature>
<organism evidence="3 4">
    <name type="scientific">Heterodera trifolii</name>
    <dbReference type="NCBI Taxonomy" id="157864"/>
    <lineage>
        <taxon>Eukaryota</taxon>
        <taxon>Metazoa</taxon>
        <taxon>Ecdysozoa</taxon>
        <taxon>Nematoda</taxon>
        <taxon>Chromadorea</taxon>
        <taxon>Rhabditida</taxon>
        <taxon>Tylenchina</taxon>
        <taxon>Tylenchomorpha</taxon>
        <taxon>Tylenchoidea</taxon>
        <taxon>Heteroderidae</taxon>
        <taxon>Heteroderinae</taxon>
        <taxon>Heterodera</taxon>
    </lineage>
</organism>
<feature type="region of interest" description="Disordered" evidence="1">
    <location>
        <begin position="185"/>
        <end position="208"/>
    </location>
</feature>
<proteinExistence type="predicted"/>
<evidence type="ECO:0000259" key="2">
    <source>
        <dbReference type="Pfam" id="PF02121"/>
    </source>
</evidence>
<feature type="compositionally biased region" description="Polar residues" evidence="1">
    <location>
        <begin position="198"/>
        <end position="208"/>
    </location>
</feature>
<name>A0ABD2M4G7_9BILA</name>
<accession>A0ABD2M4G7</accession>
<gene>
    <name evidence="3" type="ORF">niasHT_001976</name>
</gene>
<reference evidence="3 4" key="1">
    <citation type="submission" date="2024-10" db="EMBL/GenBank/DDBJ databases">
        <authorList>
            <person name="Kim D."/>
        </authorList>
    </citation>
    <scope>NUCLEOTIDE SEQUENCE [LARGE SCALE GENOMIC DNA]</scope>
    <source>
        <strain evidence="3">BH-2024</strain>
    </source>
</reference>